<dbReference type="RefSeq" id="WP_093383467.1">
    <property type="nucleotide sequence ID" value="NZ_FOTW01000005.1"/>
</dbReference>
<dbReference type="EMBL" id="FOTW01000005">
    <property type="protein sequence ID" value="SFL53975.1"/>
    <property type="molecule type" value="Genomic_DNA"/>
</dbReference>
<reference evidence="2 3" key="1">
    <citation type="submission" date="2016-10" db="EMBL/GenBank/DDBJ databases">
        <authorList>
            <person name="de Groot N.N."/>
        </authorList>
    </citation>
    <scope>NUCLEOTIDE SEQUENCE [LARGE SCALE GENOMIC DNA]</scope>
    <source>
        <strain evidence="2 3">ATCC 43154</strain>
    </source>
</reference>
<dbReference type="InterPro" id="IPR036736">
    <property type="entry name" value="ACP-like_sf"/>
</dbReference>
<sequence>MYLGEVKHILGAVLGLGQRSAEFDADTPLLGEVPELDSQAVVVLITALEEQFGIEVHDDEIGAATFATVGSLARFVEAKLA</sequence>
<protein>
    <submittedName>
        <fullName evidence="2">Acyl carrier protein</fullName>
    </submittedName>
</protein>
<dbReference type="Gene3D" id="1.10.1200.10">
    <property type="entry name" value="ACP-like"/>
    <property type="match status" value="1"/>
</dbReference>
<proteinExistence type="predicted"/>
<evidence type="ECO:0000313" key="3">
    <source>
        <dbReference type="Proteomes" id="UP000199470"/>
    </source>
</evidence>
<dbReference type="OrthoDB" id="8527261at2"/>
<name>A0A1I4II59_9BURK</name>
<dbReference type="Pfam" id="PF00550">
    <property type="entry name" value="PP-binding"/>
    <property type="match status" value="1"/>
</dbReference>
<feature type="domain" description="Carrier" evidence="1">
    <location>
        <begin position="1"/>
        <end position="80"/>
    </location>
</feature>
<keyword evidence="3" id="KW-1185">Reference proteome</keyword>
<dbReference type="SUPFAM" id="SSF47336">
    <property type="entry name" value="ACP-like"/>
    <property type="match status" value="1"/>
</dbReference>
<dbReference type="STRING" id="758825.SAMN02982985_00582"/>
<dbReference type="AlphaFoldDB" id="A0A1I4II59"/>
<gene>
    <name evidence="2" type="ORF">SAMN02982985_00582</name>
</gene>
<evidence type="ECO:0000313" key="2">
    <source>
        <dbReference type="EMBL" id="SFL53975.1"/>
    </source>
</evidence>
<dbReference type="InterPro" id="IPR009081">
    <property type="entry name" value="PP-bd_ACP"/>
</dbReference>
<evidence type="ECO:0000259" key="1">
    <source>
        <dbReference type="PROSITE" id="PS50075"/>
    </source>
</evidence>
<dbReference type="Proteomes" id="UP000199470">
    <property type="component" value="Unassembled WGS sequence"/>
</dbReference>
<accession>A0A1I4II59</accession>
<dbReference type="PROSITE" id="PS50075">
    <property type="entry name" value="CARRIER"/>
    <property type="match status" value="1"/>
</dbReference>
<organism evidence="2 3">
    <name type="scientific">Rugamonas rubra</name>
    <dbReference type="NCBI Taxonomy" id="758825"/>
    <lineage>
        <taxon>Bacteria</taxon>
        <taxon>Pseudomonadati</taxon>
        <taxon>Pseudomonadota</taxon>
        <taxon>Betaproteobacteria</taxon>
        <taxon>Burkholderiales</taxon>
        <taxon>Oxalobacteraceae</taxon>
        <taxon>Telluria group</taxon>
        <taxon>Rugamonas</taxon>
    </lineage>
</organism>